<keyword evidence="1" id="KW-0479">Metal-binding</keyword>
<dbReference type="SUPFAM" id="SSF56219">
    <property type="entry name" value="DNase I-like"/>
    <property type="match status" value="1"/>
</dbReference>
<dbReference type="SUPFAM" id="SSF57756">
    <property type="entry name" value="Retrovirus zinc finger-like domains"/>
    <property type="match status" value="1"/>
</dbReference>
<evidence type="ECO:0000313" key="5">
    <source>
        <dbReference type="Proteomes" id="UP000682877"/>
    </source>
</evidence>
<feature type="region of interest" description="Disordered" evidence="2">
    <location>
        <begin position="1"/>
        <end position="45"/>
    </location>
</feature>
<name>A0A8S2A8F0_ARAAE</name>
<organism evidence="4 5">
    <name type="scientific">Arabidopsis arenosa</name>
    <name type="common">Sand rock-cress</name>
    <name type="synonym">Cardaminopsis arenosa</name>
    <dbReference type="NCBI Taxonomy" id="38785"/>
    <lineage>
        <taxon>Eukaryota</taxon>
        <taxon>Viridiplantae</taxon>
        <taxon>Streptophyta</taxon>
        <taxon>Embryophyta</taxon>
        <taxon>Tracheophyta</taxon>
        <taxon>Spermatophyta</taxon>
        <taxon>Magnoliopsida</taxon>
        <taxon>eudicotyledons</taxon>
        <taxon>Gunneridae</taxon>
        <taxon>Pentapetalae</taxon>
        <taxon>rosids</taxon>
        <taxon>malvids</taxon>
        <taxon>Brassicales</taxon>
        <taxon>Brassicaceae</taxon>
        <taxon>Camelineae</taxon>
        <taxon>Arabidopsis</taxon>
    </lineage>
</organism>
<dbReference type="GO" id="GO:0003676">
    <property type="term" value="F:nucleic acid binding"/>
    <property type="evidence" value="ECO:0007669"/>
    <property type="project" value="InterPro"/>
</dbReference>
<feature type="compositionally biased region" description="Basic residues" evidence="2">
    <location>
        <begin position="438"/>
        <end position="450"/>
    </location>
</feature>
<dbReference type="InterPro" id="IPR025558">
    <property type="entry name" value="DUF4283"/>
</dbReference>
<dbReference type="PANTHER" id="PTHR31286:SF181">
    <property type="entry name" value="ZINC KNUCKLE (CCHC-TYPE) FAMILY PROTEIN"/>
    <property type="match status" value="1"/>
</dbReference>
<dbReference type="GO" id="GO:0008270">
    <property type="term" value="F:zinc ion binding"/>
    <property type="evidence" value="ECO:0007669"/>
    <property type="project" value="UniProtKB-KW"/>
</dbReference>
<keyword evidence="1" id="KW-0862">Zinc</keyword>
<dbReference type="InterPro" id="IPR040256">
    <property type="entry name" value="At4g02000-like"/>
</dbReference>
<protein>
    <recommendedName>
        <fullName evidence="3">CCHC-type domain-containing protein</fullName>
    </recommendedName>
</protein>
<dbReference type="Gene3D" id="3.60.10.10">
    <property type="entry name" value="Endonuclease/exonuclease/phosphatase"/>
    <property type="match status" value="1"/>
</dbReference>
<feature type="compositionally biased region" description="Basic residues" evidence="2">
    <location>
        <begin position="1"/>
        <end position="10"/>
    </location>
</feature>
<keyword evidence="5" id="KW-1185">Reference proteome</keyword>
<keyword evidence="1" id="KW-0863">Zinc-finger</keyword>
<evidence type="ECO:0000256" key="1">
    <source>
        <dbReference type="PROSITE-ProRule" id="PRU00047"/>
    </source>
</evidence>
<reference evidence="4" key="1">
    <citation type="submission" date="2021-01" db="EMBL/GenBank/DDBJ databases">
        <authorList>
            <person name="Bezrukov I."/>
        </authorList>
    </citation>
    <scope>NUCLEOTIDE SEQUENCE</scope>
</reference>
<evidence type="ECO:0000313" key="4">
    <source>
        <dbReference type="EMBL" id="CAE6062902.1"/>
    </source>
</evidence>
<dbReference type="Proteomes" id="UP000682877">
    <property type="component" value="Chromosome 5"/>
</dbReference>
<proteinExistence type="predicted"/>
<evidence type="ECO:0000259" key="3">
    <source>
        <dbReference type="PROSITE" id="PS50158"/>
    </source>
</evidence>
<dbReference type="InterPro" id="IPR036875">
    <property type="entry name" value="Znf_CCHC_sf"/>
</dbReference>
<feature type="domain" description="CCHC-type" evidence="3">
    <location>
        <begin position="373"/>
        <end position="389"/>
    </location>
</feature>
<evidence type="ECO:0000256" key="2">
    <source>
        <dbReference type="SAM" id="MobiDB-lite"/>
    </source>
</evidence>
<dbReference type="InterPro" id="IPR001878">
    <property type="entry name" value="Znf_CCHC"/>
</dbReference>
<gene>
    <name evidence="4" type="ORF">AARE701A_LOCUS11806</name>
</gene>
<dbReference type="PANTHER" id="PTHR31286">
    <property type="entry name" value="GLYCINE-RICH CELL WALL STRUCTURAL PROTEIN 1.8-LIKE"/>
    <property type="match status" value="1"/>
</dbReference>
<dbReference type="AlphaFoldDB" id="A0A8S2A8F0"/>
<dbReference type="InterPro" id="IPR036691">
    <property type="entry name" value="Endo/exonu/phosph_ase_sf"/>
</dbReference>
<feature type="region of interest" description="Disordered" evidence="2">
    <location>
        <begin position="416"/>
        <end position="457"/>
    </location>
</feature>
<feature type="compositionally biased region" description="Polar residues" evidence="2">
    <location>
        <begin position="25"/>
        <end position="45"/>
    </location>
</feature>
<dbReference type="Pfam" id="PF14111">
    <property type="entry name" value="DUF4283"/>
    <property type="match status" value="1"/>
</dbReference>
<sequence length="1034" mass="113081">MPKKKKKASRPVRPASKFDRVLASSKGSSSVHPSLQASATKSSDLSCLVSIESSPQEALMGDLPAVPASVSSSVSALPDQIPSSSCFPVEAGLSNPKLPETLAISPPVVDTVCEISSTVVTSTLQGSSSSAQANLDISLPSVPNSVPSYADATKSQKMDCPWATKFKASLRNLKQMEPPSFLDDGTPVVVAPPSVLLKTAAMWKGHLVAQFHGLCPPSTKIFSDLNPIWGRYGPITVRIISETAALIFIPSTATRQWVVDIGFWQAGNCSCTVYPWSPDGLLELEELQSAPTWAVLKNVPPQLYSLEGISVIASGIGEPLHTEKSRLDPVNIGVTKVKVVIKLDSTLPSVVVVRDVQGNSARVAVEYPRPPPKCLNCGRYGHLISRCPKPLMKKIPSKKVEPSGLKEVTHPSIILPSSEFGAGSGKESLATPGGNTTKVKRRRSRSKKRSTSLPPTILLPLPVDKGKKVIASSSETGKKWVVKAMANRLATSQFTPTAAVVKGPRESVSTSFFTAADSVLGPSAIVLNSEERNAIVLNSAERNAIVDKPQVVIDDDLFPIPPGWGVMSKKTRKKLKKIWHNQMRSGAQALARGESSGGAATEANAASVLAATLPGWRMECNYCCSELGRIWLVWDPSVSVLVFKKSEQMILCSVKVPNIANSFAAAFVYGKNTDGERRLLWEEINSLSPSSPLKVSPWLLLGDFNQIAATSDHFSVIPSSFSLRGLDDFQDCLRDNDLVDIPSRGVFFTWSNHQQQNPIIRKLDRALGNNEWFNSFSSAVAVFEPPGDSDHSPCIIQLENPPIHSKKSFKYFSFLASHHTFLECMKAAWQEQTLVGSNMFMLGERLKHAKIACRRLNRIGFGNLQQKTRDALSHLEDIQSQLLTIPSDSLFRLEHVARKRWNFFALALESFYRQKSRIRWLKEGDANTRFFHRAVIAHQAKNLIKYLRADDDSKVENVEQIKDMIVSYYTHLLGSENESTVPLSVETIKALHPFRCDDTLAAKLSAIPSEEEITLAFFSMPKNKAPGPDGKEGH</sequence>
<dbReference type="EMBL" id="LR999455">
    <property type="protein sequence ID" value="CAE6062902.1"/>
    <property type="molecule type" value="Genomic_DNA"/>
</dbReference>
<dbReference type="PROSITE" id="PS50158">
    <property type="entry name" value="ZF_CCHC"/>
    <property type="match status" value="1"/>
</dbReference>
<accession>A0A8S2A8F0</accession>